<reference evidence="2 3" key="1">
    <citation type="submission" date="2017-06" db="EMBL/GenBank/DDBJ databases">
        <authorList>
            <person name="Kim H.J."/>
            <person name="Triplett B.A."/>
        </authorList>
    </citation>
    <scope>NUCLEOTIDE SEQUENCE [LARGE SCALE GENOMIC DNA]</scope>
    <source>
        <strain evidence="2 3">DSM 29150</strain>
    </source>
</reference>
<evidence type="ECO:0000313" key="3">
    <source>
        <dbReference type="Proteomes" id="UP000198384"/>
    </source>
</evidence>
<organism evidence="2 3">
    <name type="scientific">Lutibacter agarilyticus</name>
    <dbReference type="NCBI Taxonomy" id="1109740"/>
    <lineage>
        <taxon>Bacteria</taxon>
        <taxon>Pseudomonadati</taxon>
        <taxon>Bacteroidota</taxon>
        <taxon>Flavobacteriia</taxon>
        <taxon>Flavobacteriales</taxon>
        <taxon>Flavobacteriaceae</taxon>
        <taxon>Lutibacter</taxon>
    </lineage>
</organism>
<dbReference type="OrthoDB" id="1442351at2"/>
<accession>A0A238YGK3</accession>
<dbReference type="RefSeq" id="WP_089382456.1">
    <property type="nucleotide sequence ID" value="NZ_FZNT01000009.1"/>
</dbReference>
<dbReference type="EMBL" id="FZNT01000009">
    <property type="protein sequence ID" value="SNR69861.1"/>
    <property type="molecule type" value="Genomic_DNA"/>
</dbReference>
<sequence length="136" mass="16388">MDPIVSYKAFQINKSYSDVVYDSSIWISDFNFIKNELFFLKTVIKSNAFKATIPNLFERLQLLVKDINRLNEDVNLIKEKIEKYKYKVTETINSDVFSFSEDYFEGYKSLGKEIFEFDQKYKNFKMHLYEFLIEIF</sequence>
<keyword evidence="1" id="KW-0175">Coiled coil</keyword>
<dbReference type="Proteomes" id="UP000198384">
    <property type="component" value="Unassembled WGS sequence"/>
</dbReference>
<keyword evidence="3" id="KW-1185">Reference proteome</keyword>
<name>A0A238YGK3_9FLAO</name>
<protein>
    <submittedName>
        <fullName evidence="2">Uncharacterized protein</fullName>
    </submittedName>
</protein>
<proteinExistence type="predicted"/>
<feature type="coiled-coil region" evidence="1">
    <location>
        <begin position="60"/>
        <end position="87"/>
    </location>
</feature>
<gene>
    <name evidence="2" type="ORF">SAMN06265371_10930</name>
</gene>
<dbReference type="AlphaFoldDB" id="A0A238YGK3"/>
<evidence type="ECO:0000256" key="1">
    <source>
        <dbReference type="SAM" id="Coils"/>
    </source>
</evidence>
<evidence type="ECO:0000313" key="2">
    <source>
        <dbReference type="EMBL" id="SNR69861.1"/>
    </source>
</evidence>